<dbReference type="OrthoDB" id="267381at2759"/>
<dbReference type="Proteomes" id="UP000708208">
    <property type="component" value="Unassembled WGS sequence"/>
</dbReference>
<evidence type="ECO:0000259" key="10">
    <source>
        <dbReference type="PROSITE" id="PS50011"/>
    </source>
</evidence>
<evidence type="ECO:0000256" key="3">
    <source>
        <dbReference type="ARBA" id="ARBA00022490"/>
    </source>
</evidence>
<evidence type="ECO:0000256" key="6">
    <source>
        <dbReference type="ARBA" id="ARBA00022741"/>
    </source>
</evidence>
<reference evidence="11" key="1">
    <citation type="submission" date="2021-06" db="EMBL/GenBank/DDBJ databases">
        <authorList>
            <person name="Hodson N. C."/>
            <person name="Mongue J. A."/>
            <person name="Jaron S. K."/>
        </authorList>
    </citation>
    <scope>NUCLEOTIDE SEQUENCE</scope>
</reference>
<keyword evidence="5" id="KW-0808">Transferase</keyword>
<dbReference type="InterPro" id="IPR000719">
    <property type="entry name" value="Prot_kinase_dom"/>
</dbReference>
<keyword evidence="8" id="KW-0067">ATP-binding</keyword>
<evidence type="ECO:0000256" key="7">
    <source>
        <dbReference type="ARBA" id="ARBA00022777"/>
    </source>
</evidence>
<protein>
    <recommendedName>
        <fullName evidence="2">IkappaB kinase</fullName>
        <ecNumber evidence="2">2.7.11.10</ecNumber>
    </recommendedName>
</protein>
<organism evidence="11 12">
    <name type="scientific">Allacma fusca</name>
    <dbReference type="NCBI Taxonomy" id="39272"/>
    <lineage>
        <taxon>Eukaryota</taxon>
        <taxon>Metazoa</taxon>
        <taxon>Ecdysozoa</taxon>
        <taxon>Arthropoda</taxon>
        <taxon>Hexapoda</taxon>
        <taxon>Collembola</taxon>
        <taxon>Symphypleona</taxon>
        <taxon>Sminthuridae</taxon>
        <taxon>Allacma</taxon>
    </lineage>
</organism>
<comment type="catalytic activity">
    <reaction evidence="9">
        <text>L-seryl-[I-kappa-B protein] + ATP = O-phospho-L-seryl-[I-kappa-B protein] + ADP + H(+)</text>
        <dbReference type="Rhea" id="RHEA:19073"/>
        <dbReference type="Rhea" id="RHEA-COMP:13698"/>
        <dbReference type="Rhea" id="RHEA-COMP:13699"/>
        <dbReference type="ChEBI" id="CHEBI:15378"/>
        <dbReference type="ChEBI" id="CHEBI:29999"/>
        <dbReference type="ChEBI" id="CHEBI:30616"/>
        <dbReference type="ChEBI" id="CHEBI:83421"/>
        <dbReference type="ChEBI" id="CHEBI:456216"/>
        <dbReference type="EC" id="2.7.11.10"/>
    </reaction>
</comment>
<proteinExistence type="predicted"/>
<dbReference type="EC" id="2.7.11.10" evidence="2"/>
<dbReference type="PANTHER" id="PTHR22969">
    <property type="entry name" value="IKB KINASE"/>
    <property type="match status" value="1"/>
</dbReference>
<evidence type="ECO:0000313" key="12">
    <source>
        <dbReference type="Proteomes" id="UP000708208"/>
    </source>
</evidence>
<dbReference type="SMART" id="SM00220">
    <property type="entry name" value="S_TKc"/>
    <property type="match status" value="1"/>
</dbReference>
<dbReference type="Pfam" id="PF00069">
    <property type="entry name" value="Pkinase"/>
    <property type="match status" value="1"/>
</dbReference>
<accession>A0A8J2LBP5</accession>
<evidence type="ECO:0000256" key="2">
    <source>
        <dbReference type="ARBA" id="ARBA00012442"/>
    </source>
</evidence>
<dbReference type="PANTHER" id="PTHR22969:SF17">
    <property type="entry name" value="INHIBITOR OF NUCLEAR FACTOR KAPPA-B KINASE SUBUNIT BETA"/>
    <property type="match status" value="1"/>
</dbReference>
<feature type="domain" description="Protein kinase" evidence="10">
    <location>
        <begin position="13"/>
        <end position="298"/>
    </location>
</feature>
<comment type="caution">
    <text evidence="11">The sequence shown here is derived from an EMBL/GenBank/DDBJ whole genome shotgun (WGS) entry which is preliminary data.</text>
</comment>
<dbReference type="InterPro" id="IPR008271">
    <property type="entry name" value="Ser/Thr_kinase_AS"/>
</dbReference>
<keyword evidence="12" id="KW-1185">Reference proteome</keyword>
<dbReference type="PROSITE" id="PS50011">
    <property type="entry name" value="PROTEIN_KINASE_DOM"/>
    <property type="match status" value="1"/>
</dbReference>
<keyword evidence="4" id="KW-0723">Serine/threonine-protein kinase</keyword>
<dbReference type="GO" id="GO:0045944">
    <property type="term" value="P:positive regulation of transcription by RNA polymerase II"/>
    <property type="evidence" value="ECO:0007669"/>
    <property type="project" value="TreeGrafter"/>
</dbReference>
<evidence type="ECO:0000256" key="9">
    <source>
        <dbReference type="ARBA" id="ARBA00048789"/>
    </source>
</evidence>
<dbReference type="AlphaFoldDB" id="A0A8J2LBP5"/>
<dbReference type="PROSITE" id="PS00108">
    <property type="entry name" value="PROTEIN_KINASE_ST"/>
    <property type="match status" value="1"/>
</dbReference>
<dbReference type="GO" id="GO:0005524">
    <property type="term" value="F:ATP binding"/>
    <property type="evidence" value="ECO:0007669"/>
    <property type="project" value="UniProtKB-KW"/>
</dbReference>
<evidence type="ECO:0000256" key="5">
    <source>
        <dbReference type="ARBA" id="ARBA00022679"/>
    </source>
</evidence>
<keyword evidence="7" id="KW-0418">Kinase</keyword>
<keyword evidence="6" id="KW-0547">Nucleotide-binding</keyword>
<name>A0A8J2LBP5_9HEXA</name>
<dbReference type="GO" id="GO:0008385">
    <property type="term" value="C:IkappaB kinase complex"/>
    <property type="evidence" value="ECO:0007669"/>
    <property type="project" value="TreeGrafter"/>
</dbReference>
<dbReference type="GO" id="GO:0033209">
    <property type="term" value="P:tumor necrosis factor-mediated signaling pathway"/>
    <property type="evidence" value="ECO:0007669"/>
    <property type="project" value="TreeGrafter"/>
</dbReference>
<evidence type="ECO:0000256" key="8">
    <source>
        <dbReference type="ARBA" id="ARBA00022840"/>
    </source>
</evidence>
<dbReference type="InterPro" id="IPR051180">
    <property type="entry name" value="IKK"/>
</dbReference>
<evidence type="ECO:0000256" key="1">
    <source>
        <dbReference type="ARBA" id="ARBA00004496"/>
    </source>
</evidence>
<keyword evidence="3" id="KW-0963">Cytoplasm</keyword>
<comment type="subcellular location">
    <subcellularLocation>
        <location evidence="1">Cytoplasm</location>
    </subcellularLocation>
</comment>
<dbReference type="GO" id="GO:0008384">
    <property type="term" value="F:IkappaB kinase activity"/>
    <property type="evidence" value="ECO:0007669"/>
    <property type="project" value="UniProtKB-EC"/>
</dbReference>
<dbReference type="EMBL" id="CAJVCH010564019">
    <property type="protein sequence ID" value="CAG7832233.1"/>
    <property type="molecule type" value="Genomic_DNA"/>
</dbReference>
<evidence type="ECO:0000313" key="11">
    <source>
        <dbReference type="EMBL" id="CAG7832233.1"/>
    </source>
</evidence>
<evidence type="ECO:0000256" key="4">
    <source>
        <dbReference type="ARBA" id="ARBA00022527"/>
    </source>
</evidence>
<sequence length="644" mass="73546">MEQNGNNNSGEDWSLEKILGKGSYGTVSLWKSYRSGDLVAVKQFLDNSPFGPTEKLASRCKDEVERMNSIDHPYIVGTISPSKELLLQLGQTMPTLLPFLCMEYCSGGDLRQLLKRPENLSGLPEKEVVAVLQNISEAIVYLHNQTVGLNRYIIHRDIKPENIVIQLDCKSKRSVYKLSDLGLAKDVSEGSLCSTILGTPEYIAPEIHQNKRYDKTVDFWSFGLIAYEISCGNLPIPVDSDRFAIARAENLTTIIPETTHLSELFRKCLTNWLPSMLEYNPENRGKYKIVKNGVEEVIICSIAWLQHLLSAPLLHVYTSVKGRLVFRVKSDTTISNVQQWVFMNTGIELEDQLVLAMDGSQVSSADLAFNYVSGNSSLYLVAKFGHEICTKIILPKNLSSFLVSSADSQTTCDVSQLKQLWIVAIFYIQCQLERTEDLLKIQNALRNRESGKVSIRMTKAEKYKMEELYRQFCDLKSRFNALVNIQEKLDEVNGAFVGDSKTPQSLIEIKASAQDLHTRFKIYFREYFDYCDSGLKLKDSNCTILNDRYDKLLQEYWKWKKNGLKNLDSVRNIISNFLASQEPILKNLDFNIKLLRQRTTTFQDREKKLGDWLLTCKSYVDEIVELVLNKQKMILTFAFPPHQS</sequence>
<gene>
    <name evidence="11" type="ORF">AFUS01_LOCUS41922</name>
</gene>